<dbReference type="Proteomes" id="UP000663850">
    <property type="component" value="Unassembled WGS sequence"/>
</dbReference>
<evidence type="ECO:0000313" key="1">
    <source>
        <dbReference type="EMBL" id="CAE6424642.1"/>
    </source>
</evidence>
<gene>
    <name evidence="1" type="ORF">RDB_LOCUS13537</name>
</gene>
<comment type="caution">
    <text evidence="1">The sequence shown here is derived from an EMBL/GenBank/DDBJ whole genome shotgun (WGS) entry which is preliminary data.</text>
</comment>
<organism evidence="1 2">
    <name type="scientific">Rhizoctonia solani</name>
    <dbReference type="NCBI Taxonomy" id="456999"/>
    <lineage>
        <taxon>Eukaryota</taxon>
        <taxon>Fungi</taxon>
        <taxon>Dikarya</taxon>
        <taxon>Basidiomycota</taxon>
        <taxon>Agaricomycotina</taxon>
        <taxon>Agaricomycetes</taxon>
        <taxon>Cantharellales</taxon>
        <taxon>Ceratobasidiaceae</taxon>
        <taxon>Rhizoctonia</taxon>
    </lineage>
</organism>
<accession>A0A8H2XF19</accession>
<reference evidence="1" key="1">
    <citation type="submission" date="2021-01" db="EMBL/GenBank/DDBJ databases">
        <authorList>
            <person name="Kaushik A."/>
        </authorList>
    </citation>
    <scope>NUCLEOTIDE SEQUENCE</scope>
    <source>
        <strain evidence="1">Type strain: AG8-Rh-89/</strain>
    </source>
</reference>
<evidence type="ECO:0000313" key="2">
    <source>
        <dbReference type="Proteomes" id="UP000663850"/>
    </source>
</evidence>
<name>A0A8H2XF19_9AGAM</name>
<dbReference type="AlphaFoldDB" id="A0A8H2XF19"/>
<sequence length="31" mass="3423">MVLVLALTGYQDTLLTMNGIHFSVKAISMVR</sequence>
<protein>
    <submittedName>
        <fullName evidence="1">Uncharacterized protein</fullName>
    </submittedName>
</protein>
<dbReference type="EMBL" id="CAJMWZ010000729">
    <property type="protein sequence ID" value="CAE6424642.1"/>
    <property type="molecule type" value="Genomic_DNA"/>
</dbReference>
<proteinExistence type="predicted"/>